<dbReference type="RefSeq" id="WP_152195960.1">
    <property type="nucleotide sequence ID" value="NZ_VUKD01000004.1"/>
</dbReference>
<proteinExistence type="predicted"/>
<evidence type="ECO:0000313" key="3">
    <source>
        <dbReference type="Proteomes" id="UP000437709"/>
    </source>
</evidence>
<comment type="caution">
    <text evidence="2">The sequence shown here is derived from an EMBL/GenBank/DDBJ whole genome shotgun (WGS) entry which is preliminary data.</text>
</comment>
<protein>
    <submittedName>
        <fullName evidence="2">Uncharacterized protein</fullName>
    </submittedName>
</protein>
<dbReference type="EMBL" id="WHPC01000002">
    <property type="protein sequence ID" value="MPV35606.1"/>
    <property type="molecule type" value="Genomic_DNA"/>
</dbReference>
<reference evidence="2 3" key="1">
    <citation type="submission" date="2019-10" db="EMBL/GenBank/DDBJ databases">
        <title>Georgenia wutianyii sp. nov. and Georgenia yuyongxinii sp. nov. isolated from plateau pika (Ochotona curzoniae) in the Qinghai-Tibet plateau of China.</title>
        <authorList>
            <person name="Tian Z."/>
        </authorList>
    </citation>
    <scope>NUCLEOTIDE SEQUENCE [LARGE SCALE GENOMIC DNA]</scope>
    <source>
        <strain evidence="2 3">JCM 19765</strain>
    </source>
</reference>
<keyword evidence="3" id="KW-1185">Reference proteome</keyword>
<sequence length="468" mass="49787">MPKSRKSRRRGPGRTPRQVTIPRLVEEFAASREAAGQDGDDAWVLQPLAELKRDLLDSPDPTVWRSDELAELLLDVVPRKIHLDADDRDLLVPTLADFFAFLEAGGRWSARSTPRAELVADLAQHEPAIRAALADPGRRSMGGNIIDFALSQGLDVSDDASLGKVMEMFNALSYEERAAVTETGRLPGAAAPGGTGAGGDHAGAAFGLAPDGRPRLSVVPDLDEPDWPEGEDPDDVELADIWPGFLGDPLDPDYEPPALSASEQAAALAGTELVRRADLLLDWLGTGKKVTSTGALRQADTAEVVRLLGLDPPPVRSMWDVPELTLLWAALITGGFVDVGRTTVRPATEAAPWEPHGGLADRRVEAGTVLLTAALTAFLALQEDGTTMAHMAPMTFLALTKATQPGGVHLAPDGHDDDVLALLVHADLVALAAAGVLSVSDDRYTLVPQLLPMLDVVMHQVLESLAAR</sequence>
<feature type="region of interest" description="Disordered" evidence="1">
    <location>
        <begin position="1"/>
        <end position="20"/>
    </location>
</feature>
<organism evidence="2 3">
    <name type="scientific">Georgenia subflava</name>
    <dbReference type="NCBI Taxonomy" id="1622177"/>
    <lineage>
        <taxon>Bacteria</taxon>
        <taxon>Bacillati</taxon>
        <taxon>Actinomycetota</taxon>
        <taxon>Actinomycetes</taxon>
        <taxon>Micrococcales</taxon>
        <taxon>Bogoriellaceae</taxon>
        <taxon>Georgenia</taxon>
    </lineage>
</organism>
<evidence type="ECO:0000313" key="2">
    <source>
        <dbReference type="EMBL" id="MPV35606.1"/>
    </source>
</evidence>
<dbReference type="Proteomes" id="UP000437709">
    <property type="component" value="Unassembled WGS sequence"/>
</dbReference>
<dbReference type="OrthoDB" id="4790705at2"/>
<accession>A0A6N7EHI1</accession>
<evidence type="ECO:0000256" key="1">
    <source>
        <dbReference type="SAM" id="MobiDB-lite"/>
    </source>
</evidence>
<dbReference type="AlphaFoldDB" id="A0A6N7EHI1"/>
<feature type="compositionally biased region" description="Basic residues" evidence="1">
    <location>
        <begin position="1"/>
        <end position="12"/>
    </location>
</feature>
<name>A0A6N7EHI1_9MICO</name>
<gene>
    <name evidence="2" type="ORF">GB881_00835</name>
</gene>